<dbReference type="InterPro" id="IPR044662">
    <property type="entry name" value="HS1/DABB1-like"/>
</dbReference>
<gene>
    <name evidence="3" type="ORF">DCAF_LOCUS3978</name>
</gene>
<comment type="caution">
    <text evidence="3">The sequence shown here is derived from an EMBL/GenBank/DDBJ whole genome shotgun (WGS) entry which is preliminary data.</text>
</comment>
<dbReference type="Pfam" id="PF07876">
    <property type="entry name" value="Dabb"/>
    <property type="match status" value="1"/>
</dbReference>
<dbReference type="GO" id="GO:0009865">
    <property type="term" value="P:pollen tube adhesion"/>
    <property type="evidence" value="ECO:0007669"/>
    <property type="project" value="TreeGrafter"/>
</dbReference>
<sequence length="132" mass="14764">MVVSTKSAVVLQGPPVLKHIVFVRFNDGISDEQIEKSIKDYANLASAIEAVKGFGWGKHNPVQKLNHGYIYVFEISFESKDGLQEYLQSPTLAEFQDKFLPFCASREEWLLWGYRVCLGFDGVGFGKQVASG</sequence>
<dbReference type="PROSITE" id="PS51502">
    <property type="entry name" value="S_R_A_B_BARREL"/>
    <property type="match status" value="1"/>
</dbReference>
<evidence type="ECO:0000313" key="4">
    <source>
        <dbReference type="Proteomes" id="UP001314170"/>
    </source>
</evidence>
<dbReference type="InterPro" id="IPR011008">
    <property type="entry name" value="Dimeric_a/b-barrel"/>
</dbReference>
<dbReference type="InterPro" id="IPR013097">
    <property type="entry name" value="Dabb"/>
</dbReference>
<dbReference type="PANTHER" id="PTHR33178">
    <property type="match status" value="1"/>
</dbReference>
<protein>
    <recommendedName>
        <fullName evidence="2">Stress-response A/B barrel domain-containing protein</fullName>
    </recommendedName>
</protein>
<accession>A0AAV1QX67</accession>
<dbReference type="Gene3D" id="3.30.70.100">
    <property type="match status" value="1"/>
</dbReference>
<evidence type="ECO:0000313" key="3">
    <source>
        <dbReference type="EMBL" id="CAK7326278.1"/>
    </source>
</evidence>
<dbReference type="AlphaFoldDB" id="A0AAV1QX67"/>
<feature type="domain" description="Stress-response A/B barrel" evidence="2">
    <location>
        <begin position="17"/>
        <end position="111"/>
    </location>
</feature>
<evidence type="ECO:0000256" key="1">
    <source>
        <dbReference type="ARBA" id="ARBA00011738"/>
    </source>
</evidence>
<evidence type="ECO:0000259" key="2">
    <source>
        <dbReference type="PROSITE" id="PS51502"/>
    </source>
</evidence>
<name>A0AAV1QX67_9ROSI</name>
<comment type="subunit">
    <text evidence="1">Homodimer.</text>
</comment>
<dbReference type="EMBL" id="CAWUPB010000851">
    <property type="protein sequence ID" value="CAK7326278.1"/>
    <property type="molecule type" value="Genomic_DNA"/>
</dbReference>
<proteinExistence type="predicted"/>
<dbReference type="SUPFAM" id="SSF54909">
    <property type="entry name" value="Dimeric alpha+beta barrel"/>
    <property type="match status" value="1"/>
</dbReference>
<organism evidence="3 4">
    <name type="scientific">Dovyalis caffra</name>
    <dbReference type="NCBI Taxonomy" id="77055"/>
    <lineage>
        <taxon>Eukaryota</taxon>
        <taxon>Viridiplantae</taxon>
        <taxon>Streptophyta</taxon>
        <taxon>Embryophyta</taxon>
        <taxon>Tracheophyta</taxon>
        <taxon>Spermatophyta</taxon>
        <taxon>Magnoliopsida</taxon>
        <taxon>eudicotyledons</taxon>
        <taxon>Gunneridae</taxon>
        <taxon>Pentapetalae</taxon>
        <taxon>rosids</taxon>
        <taxon>fabids</taxon>
        <taxon>Malpighiales</taxon>
        <taxon>Salicaceae</taxon>
        <taxon>Flacourtieae</taxon>
        <taxon>Dovyalis</taxon>
    </lineage>
</organism>
<reference evidence="3 4" key="1">
    <citation type="submission" date="2024-01" db="EMBL/GenBank/DDBJ databases">
        <authorList>
            <person name="Waweru B."/>
        </authorList>
    </citation>
    <scope>NUCLEOTIDE SEQUENCE [LARGE SCALE GENOMIC DNA]</scope>
</reference>
<dbReference type="PANTHER" id="PTHR33178:SF10">
    <property type="entry name" value="STRESS-RESPONSE A_B BARREL DOMAIN-CONTAINING PROTEIN"/>
    <property type="match status" value="1"/>
</dbReference>
<dbReference type="SMART" id="SM00886">
    <property type="entry name" value="Dabb"/>
    <property type="match status" value="1"/>
</dbReference>
<keyword evidence="4" id="KW-1185">Reference proteome</keyword>
<dbReference type="Proteomes" id="UP001314170">
    <property type="component" value="Unassembled WGS sequence"/>
</dbReference>